<protein>
    <submittedName>
        <fullName evidence="1">Uncharacterized protein</fullName>
    </submittedName>
</protein>
<dbReference type="EMBL" id="JAHZQA010000003">
    <property type="protein sequence ID" value="MBZ2127340.1"/>
    <property type="molecule type" value="Genomic_DNA"/>
</dbReference>
<dbReference type="Proteomes" id="UP000826921">
    <property type="component" value="Unassembled WGS sequence"/>
</dbReference>
<sequence length="120" mass="13577">MSKIVNAQIDETFFGREEHGILTCYLYLKGNGFGVGLGGRALDGYDKSKKKRVATQEGFEFIDRIMTVVGVKKWEDLVGEYVRIEVPEAGFGSKITKVGNLIKDDWLDFEKFFDEQGGRE</sequence>
<name>A0AB35FUU8_STRGN</name>
<reference evidence="1" key="1">
    <citation type="submission" date="2021-07" db="EMBL/GenBank/DDBJ databases">
        <title>Occurrence of streptococci in the human mouth that bind to a non-human glycan.</title>
        <authorList>
            <person name="Cross B."/>
            <person name="Thamadilok S."/>
            <person name="Bensing B."/>
            <person name="Sasmal A."/>
            <person name="Khedri Z."/>
            <person name="Deng L."/>
            <person name="Yu H."/>
            <person name="Mehta A."/>
            <person name="Aluvathingal J."/>
            <person name="Nadendla S."/>
            <person name="Vickerman M."/>
            <person name="Chen X."/>
            <person name="Dewhirst F."/>
            <person name="Gill A."/>
            <person name="Lettrichova I."/>
            <person name="Diaz S."/>
            <person name="Gill S."/>
            <person name="Tettelin H."/>
            <person name="Iverson T."/>
            <person name="Sullam P."/>
            <person name="Varki A."/>
            <person name="Ruhl S."/>
        </authorList>
    </citation>
    <scope>NUCLEOTIDE SEQUENCE</scope>
    <source>
        <strain evidence="1">SK9</strain>
    </source>
</reference>
<accession>A0AB35FUU8</accession>
<organism evidence="1 2">
    <name type="scientific">Streptococcus gordonii</name>
    <dbReference type="NCBI Taxonomy" id="1302"/>
    <lineage>
        <taxon>Bacteria</taxon>
        <taxon>Bacillati</taxon>
        <taxon>Bacillota</taxon>
        <taxon>Bacilli</taxon>
        <taxon>Lactobacillales</taxon>
        <taxon>Streptococcaceae</taxon>
        <taxon>Streptococcus</taxon>
    </lineage>
</organism>
<proteinExistence type="predicted"/>
<evidence type="ECO:0000313" key="2">
    <source>
        <dbReference type="Proteomes" id="UP000826921"/>
    </source>
</evidence>
<dbReference type="AlphaFoldDB" id="A0AB35FUU8"/>
<evidence type="ECO:0000313" key="1">
    <source>
        <dbReference type="EMBL" id="MBZ2127340.1"/>
    </source>
</evidence>
<comment type="caution">
    <text evidence="1">The sequence shown here is derived from an EMBL/GenBank/DDBJ whole genome shotgun (WGS) entry which is preliminary data.</text>
</comment>
<gene>
    <name evidence="1" type="ORF">K1I74_04595</name>
</gene>
<dbReference type="RefSeq" id="WP_061596412.1">
    <property type="nucleotide sequence ID" value="NZ_JAHZQA010000003.1"/>
</dbReference>